<feature type="transmembrane region" description="Helical" evidence="1">
    <location>
        <begin position="164"/>
        <end position="183"/>
    </location>
</feature>
<proteinExistence type="predicted"/>
<evidence type="ECO:0000313" key="2">
    <source>
        <dbReference type="EMBL" id="OQR71181.1"/>
    </source>
</evidence>
<evidence type="ECO:0000256" key="1">
    <source>
        <dbReference type="SAM" id="Phobius"/>
    </source>
</evidence>
<keyword evidence="1" id="KW-0472">Membrane</keyword>
<evidence type="ECO:0000313" key="3">
    <source>
        <dbReference type="Proteomes" id="UP000192247"/>
    </source>
</evidence>
<organism evidence="2 3">
    <name type="scientific">Tropilaelaps mercedesae</name>
    <dbReference type="NCBI Taxonomy" id="418985"/>
    <lineage>
        <taxon>Eukaryota</taxon>
        <taxon>Metazoa</taxon>
        <taxon>Ecdysozoa</taxon>
        <taxon>Arthropoda</taxon>
        <taxon>Chelicerata</taxon>
        <taxon>Arachnida</taxon>
        <taxon>Acari</taxon>
        <taxon>Parasitiformes</taxon>
        <taxon>Mesostigmata</taxon>
        <taxon>Gamasina</taxon>
        <taxon>Dermanyssoidea</taxon>
        <taxon>Laelapidae</taxon>
        <taxon>Tropilaelaps</taxon>
    </lineage>
</organism>
<reference evidence="2 3" key="1">
    <citation type="journal article" date="2017" name="Gigascience">
        <title>Draft genome of the honey bee ectoparasitic mite, Tropilaelaps mercedesae, is shaped by the parasitic life history.</title>
        <authorList>
            <person name="Dong X."/>
            <person name="Armstrong S.D."/>
            <person name="Xia D."/>
            <person name="Makepeace B.L."/>
            <person name="Darby A.C."/>
            <person name="Kadowaki T."/>
        </authorList>
    </citation>
    <scope>NUCLEOTIDE SEQUENCE [LARGE SCALE GENOMIC DNA]</scope>
    <source>
        <strain evidence="2">Wuxi-XJTLU</strain>
    </source>
</reference>
<accession>A0A1V9XCR3</accession>
<gene>
    <name evidence="2" type="ORF">BIW11_11157</name>
</gene>
<name>A0A1V9XCR3_9ACAR</name>
<protein>
    <submittedName>
        <fullName evidence="2">Uncharacterized protein</fullName>
    </submittedName>
</protein>
<comment type="caution">
    <text evidence="2">The sequence shown here is derived from an EMBL/GenBank/DDBJ whole genome shotgun (WGS) entry which is preliminary data.</text>
</comment>
<dbReference type="Proteomes" id="UP000192247">
    <property type="component" value="Unassembled WGS sequence"/>
</dbReference>
<sequence>MCAKSLHTSALRLLSVNTCKMTVQLEGIALVMVLVWTPSGLTAPPSNEKVRTINVIMEAAHIDLQCKESNWMDKLTIECKTCSLMVQLKDCGFPKAVWNTSNLYEMQCSSNVDIPDEHNLKLHCPVLNPSTGCKANCEMALQSSRVDVTKYGTLWTSIGNSVPGIAGGIMALILLAFLIYIIWRLRKRNQERNVRMQTEI</sequence>
<keyword evidence="1" id="KW-0812">Transmembrane</keyword>
<dbReference type="EMBL" id="MNPL01015217">
    <property type="protein sequence ID" value="OQR71181.1"/>
    <property type="molecule type" value="Genomic_DNA"/>
</dbReference>
<keyword evidence="1" id="KW-1133">Transmembrane helix</keyword>
<dbReference type="InParanoid" id="A0A1V9XCR3"/>
<dbReference type="AlphaFoldDB" id="A0A1V9XCR3"/>
<keyword evidence="3" id="KW-1185">Reference proteome</keyword>